<keyword evidence="3" id="KW-1185">Reference proteome</keyword>
<dbReference type="EMBL" id="JASCXX010000003">
    <property type="protein sequence ID" value="MDI6448134.1"/>
    <property type="molecule type" value="Genomic_DNA"/>
</dbReference>
<dbReference type="Proteomes" id="UP001431776">
    <property type="component" value="Unassembled WGS sequence"/>
</dbReference>
<organism evidence="2 3">
    <name type="scientific">Anaerobaca lacustris</name>
    <dbReference type="NCBI Taxonomy" id="3044600"/>
    <lineage>
        <taxon>Bacteria</taxon>
        <taxon>Pseudomonadati</taxon>
        <taxon>Planctomycetota</taxon>
        <taxon>Phycisphaerae</taxon>
        <taxon>Sedimentisphaerales</taxon>
        <taxon>Anaerobacaceae</taxon>
        <taxon>Anaerobaca</taxon>
    </lineage>
</organism>
<dbReference type="GO" id="GO:1901135">
    <property type="term" value="P:carbohydrate derivative metabolic process"/>
    <property type="evidence" value="ECO:0007669"/>
    <property type="project" value="InterPro"/>
</dbReference>
<dbReference type="PANTHER" id="PTHR30390">
    <property type="entry name" value="SEDOHEPTULOSE 7-PHOSPHATE ISOMERASE / DNAA INITIATOR-ASSOCIATING FACTOR FOR REPLICATION INITIATION"/>
    <property type="match status" value="1"/>
</dbReference>
<protein>
    <submittedName>
        <fullName evidence="2">SIS domain-containing protein</fullName>
    </submittedName>
</protein>
<sequence>MFKETTQPRSPNSGPQFEAVLPCESKRTSEWNEQVVALADCLGAVAATVEGDVSIDTDRAFDLWCETTEVVRQAERVIYLIGNGASASMASHFAADLAKNAELHTQVFTDTSLITAVANDLSYDMVFVTPLRQRLKGGDMVVAISSSGNSPNVLKAAEWAALRKATVVTLSAMQPDNALRQLGALNFWLPADTYGMAETGHAAILHHWMDRVSLQR</sequence>
<dbReference type="InterPro" id="IPR050099">
    <property type="entry name" value="SIS_GmhA/DiaA_subfam"/>
</dbReference>
<reference evidence="2" key="1">
    <citation type="submission" date="2023-05" db="EMBL/GenBank/DDBJ databases">
        <title>Anaerotaeda fermentans gen. nov., sp. nov., a novel anaerobic planctomycete of the new family within the order Sedimentisphaerales isolated from Taman Peninsula, Russia.</title>
        <authorList>
            <person name="Khomyakova M.A."/>
            <person name="Merkel A.Y."/>
            <person name="Slobodkin A.I."/>
        </authorList>
    </citation>
    <scope>NUCLEOTIDE SEQUENCE</scope>
    <source>
        <strain evidence="2">M17dextr</strain>
    </source>
</reference>
<feature type="domain" description="SIS" evidence="1">
    <location>
        <begin position="67"/>
        <end position="216"/>
    </location>
</feature>
<dbReference type="Pfam" id="PF13580">
    <property type="entry name" value="SIS_2"/>
    <property type="match status" value="1"/>
</dbReference>
<comment type="caution">
    <text evidence="2">The sequence shown here is derived from an EMBL/GenBank/DDBJ whole genome shotgun (WGS) entry which is preliminary data.</text>
</comment>
<dbReference type="SUPFAM" id="SSF53697">
    <property type="entry name" value="SIS domain"/>
    <property type="match status" value="1"/>
</dbReference>
<dbReference type="PROSITE" id="PS51464">
    <property type="entry name" value="SIS"/>
    <property type="match status" value="1"/>
</dbReference>
<evidence type="ECO:0000313" key="2">
    <source>
        <dbReference type="EMBL" id="MDI6448134.1"/>
    </source>
</evidence>
<evidence type="ECO:0000259" key="1">
    <source>
        <dbReference type="PROSITE" id="PS51464"/>
    </source>
</evidence>
<dbReference type="InterPro" id="IPR046348">
    <property type="entry name" value="SIS_dom_sf"/>
</dbReference>
<gene>
    <name evidence="2" type="ORF">QJ522_03670</name>
</gene>
<dbReference type="AlphaFoldDB" id="A0AAW6TXF8"/>
<proteinExistence type="predicted"/>
<name>A0AAW6TXF8_9BACT</name>
<dbReference type="InterPro" id="IPR035461">
    <property type="entry name" value="GmhA/DiaA"/>
</dbReference>
<dbReference type="CDD" id="cd05006">
    <property type="entry name" value="SIS_GmhA"/>
    <property type="match status" value="1"/>
</dbReference>
<dbReference type="RefSeq" id="WP_349243544.1">
    <property type="nucleotide sequence ID" value="NZ_JASCXX010000003.1"/>
</dbReference>
<dbReference type="PANTHER" id="PTHR30390:SF7">
    <property type="entry name" value="PHOSPHOHEPTOSE ISOMERASE"/>
    <property type="match status" value="1"/>
</dbReference>
<accession>A0AAW6TXF8</accession>
<dbReference type="GO" id="GO:0097367">
    <property type="term" value="F:carbohydrate derivative binding"/>
    <property type="evidence" value="ECO:0007669"/>
    <property type="project" value="InterPro"/>
</dbReference>
<dbReference type="InterPro" id="IPR001347">
    <property type="entry name" value="SIS_dom"/>
</dbReference>
<evidence type="ECO:0000313" key="3">
    <source>
        <dbReference type="Proteomes" id="UP001431776"/>
    </source>
</evidence>
<dbReference type="Gene3D" id="3.40.50.10490">
    <property type="entry name" value="Glucose-6-phosphate isomerase like protein, domain 1"/>
    <property type="match status" value="1"/>
</dbReference>